<evidence type="ECO:0000256" key="3">
    <source>
        <dbReference type="PIRSR" id="PIRSR004848-1"/>
    </source>
</evidence>
<evidence type="ECO:0000313" key="7">
    <source>
        <dbReference type="Proteomes" id="UP000242301"/>
    </source>
</evidence>
<dbReference type="PROSITE" id="PS01211">
    <property type="entry name" value="UPF0001"/>
    <property type="match status" value="1"/>
</dbReference>
<dbReference type="InterPro" id="IPR001608">
    <property type="entry name" value="Ala_racemase_N"/>
</dbReference>
<dbReference type="HAMAP" id="MF_02087">
    <property type="entry name" value="PLP_homeostasis"/>
    <property type="match status" value="1"/>
</dbReference>
<evidence type="ECO:0000256" key="4">
    <source>
        <dbReference type="RuleBase" id="RU004514"/>
    </source>
</evidence>
<dbReference type="STRING" id="1715285.SOFFGTOCOR_0498"/>
<evidence type="ECO:0000313" key="6">
    <source>
        <dbReference type="EMBL" id="CRK85905.1"/>
    </source>
</evidence>
<dbReference type="AlphaFoldDB" id="A0A0M6WAB3"/>
<dbReference type="PIRSF" id="PIRSF004848">
    <property type="entry name" value="YBL036c_PLPDEIII"/>
    <property type="match status" value="1"/>
</dbReference>
<reference evidence="7" key="1">
    <citation type="submission" date="2015-05" db="EMBL/GenBank/DDBJ databases">
        <authorList>
            <person name="Manzano-Marin A."/>
        </authorList>
    </citation>
    <scope>NUCLEOTIDE SEQUENCE [LARGE SCALE GENOMIC DNA]</scope>
    <source>
        <strain evidence="7">officinalis</strain>
    </source>
</reference>
<dbReference type="EMBL" id="CVRF01000003">
    <property type="protein sequence ID" value="CRK85905.1"/>
    <property type="molecule type" value="Genomic_DNA"/>
</dbReference>
<protein>
    <recommendedName>
        <fullName evidence="2">Pyridoxal phosphate homeostasis protein</fullName>
        <shortName evidence="2">PLP homeostasis protein</shortName>
    </recommendedName>
</protein>
<feature type="modified residue" description="N6-(pyridoxal phosphate)lysine" evidence="2 3">
    <location>
        <position position="35"/>
    </location>
</feature>
<organism evidence="6 7">
    <name type="scientific">Candidatus Providencia siddallii</name>
    <dbReference type="NCBI Taxonomy" id="1715285"/>
    <lineage>
        <taxon>Bacteria</taxon>
        <taxon>Pseudomonadati</taxon>
        <taxon>Pseudomonadota</taxon>
        <taxon>Gammaproteobacteria</taxon>
        <taxon>Enterobacterales</taxon>
        <taxon>Morganellaceae</taxon>
        <taxon>Providencia</taxon>
    </lineage>
</organism>
<dbReference type="InterPro" id="IPR011078">
    <property type="entry name" value="PyrdxlP_homeostasis"/>
</dbReference>
<keyword evidence="1 2" id="KW-0663">Pyridoxal phosphate</keyword>
<dbReference type="SUPFAM" id="SSF51419">
    <property type="entry name" value="PLP-binding barrel"/>
    <property type="match status" value="1"/>
</dbReference>
<proteinExistence type="inferred from homology"/>
<dbReference type="NCBIfam" id="TIGR00044">
    <property type="entry name" value="YggS family pyridoxal phosphate-dependent enzyme"/>
    <property type="match status" value="1"/>
</dbReference>
<dbReference type="Proteomes" id="UP000242301">
    <property type="component" value="Unassembled WGS sequence"/>
</dbReference>
<dbReference type="InterPro" id="IPR029066">
    <property type="entry name" value="PLP-binding_barrel"/>
</dbReference>
<dbReference type="Gene3D" id="3.20.20.10">
    <property type="entry name" value="Alanine racemase"/>
    <property type="match status" value="1"/>
</dbReference>
<name>A0A0M6WAB3_9GAMM</name>
<evidence type="ECO:0000256" key="2">
    <source>
        <dbReference type="HAMAP-Rule" id="MF_02087"/>
    </source>
</evidence>
<dbReference type="GO" id="GO:0030170">
    <property type="term" value="F:pyridoxal phosphate binding"/>
    <property type="evidence" value="ECO:0007669"/>
    <property type="project" value="UniProtKB-UniRule"/>
</dbReference>
<dbReference type="PANTHER" id="PTHR10146:SF14">
    <property type="entry name" value="PYRIDOXAL PHOSPHATE HOMEOSTASIS PROTEIN"/>
    <property type="match status" value="1"/>
</dbReference>
<evidence type="ECO:0000256" key="1">
    <source>
        <dbReference type="ARBA" id="ARBA00022898"/>
    </source>
</evidence>
<comment type="cofactor">
    <cofactor evidence="3">
        <name>pyridoxal 5'-phosphate</name>
        <dbReference type="ChEBI" id="CHEBI:597326"/>
    </cofactor>
</comment>
<sequence length="232" mass="26702">MDIQKNIINIRKQIYSSAIECFRSPYNIQLLAVTKTRSYTDILKAIEVGQLQFGESYVQEGLKKIRYFSYKKDLIWHFIGSLQSNKSRFIAEYFDWFHALDREKIARFLNNYRSGNKNKLNVLIQINIDDKSKKSGVLLEELDLLAEKVSLMPNLLLRGLMVIPSLERIYEDQCNVFRIAENAFKLLQENYSTVDSLSMGMSGDINAAIRCGSTIIRVGSSIFGNRSVYKKG</sequence>
<comment type="subunit">
    <text evidence="2">Monomer.</text>
</comment>
<dbReference type="Pfam" id="PF01168">
    <property type="entry name" value="Ala_racemase_N"/>
    <property type="match status" value="1"/>
</dbReference>
<comment type="function">
    <text evidence="2">Pyridoxal 5'-phosphate (PLP)-binding protein, which is involved in PLP homeostasis.</text>
</comment>
<keyword evidence="7" id="KW-1185">Reference proteome</keyword>
<gene>
    <name evidence="6" type="primary">yggS</name>
    <name evidence="6" type="ORF">SOFFGTOCOR_0498</name>
</gene>
<accession>A0A0M6WAB3</accession>
<dbReference type="PANTHER" id="PTHR10146">
    <property type="entry name" value="PROLINE SYNTHETASE CO-TRANSCRIBED BACTERIAL HOMOLOG PROTEIN"/>
    <property type="match status" value="1"/>
</dbReference>
<feature type="domain" description="Alanine racemase N-terminal" evidence="5">
    <location>
        <begin position="28"/>
        <end position="225"/>
    </location>
</feature>
<evidence type="ECO:0000259" key="5">
    <source>
        <dbReference type="Pfam" id="PF01168"/>
    </source>
</evidence>
<comment type="similarity">
    <text evidence="2 4">Belongs to the pyridoxal phosphate-binding protein YggS/PROSC family.</text>
</comment>